<evidence type="ECO:0000256" key="8">
    <source>
        <dbReference type="ARBA" id="ARBA00049447"/>
    </source>
</evidence>
<sequence>MLGRLIYLSRTRSKHLQISSPSSVSFICTMSRRPISTSPAPQDDSQRAPKRQRLDHLTPESFRNGVFLAPMVRSGALPTRLMALKHGATLVWGPEIVDKAILHAEREVDPVTGVISYNGKSRAMFTTHPLEKPYLIYQIGSADPELAVQAAKTVMQDVSGVDLNCGCPKPFSTHAGMGAALLSNPDLLCGILEALRRELPKEISVSAKIRLLPTQEETKKLVERIARTGVNAITIHCRTRNMRPRERALVERLREIIEFVHELGLDVAIVENGDCTGRADAQRVRELTGADSVMIATAAESNPSCFSLTPLQDVESTLVPSYLRLCKYLDNHWSSTKFCVIQFKGTRSELSKTDIHELKSKIAKAKRYDDVEEIIGSRTGEDEFREVMRAVEARPPRIPAVAEQEEVVEEEIPAPCSTPPDRANPEPPSSGAPKMGLRMPLPAIITGSDMISPTPTPGDVTIDGRDFGGVILDSEGTNTISMSNVQVSDTTFKRFVFLAVQLTDEDDFTDMSPAGLGEIQLKVWKVALGNAIPWTEYYKTEQHKVHERAKKAVTHCVGLGQETVATKLPEVVKSETIGEPLAIFTFKYRDPNRLKADGIIPAPAAASLKRKASLEIIDLTTHDIKIESSRPSALVRGERNLHRMKKTENKNKNKKVKQEQKSGSVEVIDLT</sequence>
<dbReference type="GO" id="GO:0006397">
    <property type="term" value="P:mRNA processing"/>
    <property type="evidence" value="ECO:0007669"/>
    <property type="project" value="UniProtKB-KW"/>
</dbReference>
<evidence type="ECO:0000256" key="4">
    <source>
        <dbReference type="ARBA" id="ARBA00022664"/>
    </source>
</evidence>
<evidence type="ECO:0000313" key="13">
    <source>
        <dbReference type="Proteomes" id="UP000183567"/>
    </source>
</evidence>
<dbReference type="InterPro" id="IPR057678">
    <property type="entry name" value="DUF7918"/>
</dbReference>
<dbReference type="Pfam" id="PF01207">
    <property type="entry name" value="Dus"/>
    <property type="match status" value="1"/>
</dbReference>
<feature type="domain" description="DUS-like FMN-binding" evidence="10">
    <location>
        <begin position="68"/>
        <end position="348"/>
    </location>
</feature>
<dbReference type="PANTHER" id="PTHR45936:SF1">
    <property type="entry name" value="TRNA-DIHYDROURIDINE(20) SYNTHASE [NAD(P)+]-LIKE"/>
    <property type="match status" value="1"/>
</dbReference>
<evidence type="ECO:0000256" key="1">
    <source>
        <dbReference type="ARBA" id="ARBA00001917"/>
    </source>
</evidence>
<comment type="caution">
    <text evidence="12">The sequence shown here is derived from an EMBL/GenBank/DDBJ whole genome shotgun (WGS) entry which is preliminary data.</text>
</comment>
<dbReference type="GO" id="GO:0017150">
    <property type="term" value="F:tRNA dihydrouridine synthase activity"/>
    <property type="evidence" value="ECO:0007669"/>
    <property type="project" value="InterPro"/>
</dbReference>
<comment type="catalytic activity">
    <reaction evidence="8">
        <text>a 5,6-dihydrouridine in mRNA + NADP(+) = a uridine in mRNA + NADPH + H(+)</text>
        <dbReference type="Rhea" id="RHEA:69855"/>
        <dbReference type="Rhea" id="RHEA-COMP:14658"/>
        <dbReference type="Rhea" id="RHEA-COMP:17789"/>
        <dbReference type="ChEBI" id="CHEBI:15378"/>
        <dbReference type="ChEBI" id="CHEBI:57783"/>
        <dbReference type="ChEBI" id="CHEBI:58349"/>
        <dbReference type="ChEBI" id="CHEBI:65315"/>
        <dbReference type="ChEBI" id="CHEBI:74443"/>
    </reaction>
    <physiologicalReaction direction="right-to-left" evidence="8">
        <dbReference type="Rhea" id="RHEA:69857"/>
    </physiologicalReaction>
</comment>
<evidence type="ECO:0000259" key="11">
    <source>
        <dbReference type="Pfam" id="PF25534"/>
    </source>
</evidence>
<evidence type="ECO:0000313" key="12">
    <source>
        <dbReference type="EMBL" id="OJA14603.1"/>
    </source>
</evidence>
<dbReference type="SUPFAM" id="SSF51395">
    <property type="entry name" value="FMN-linked oxidoreductases"/>
    <property type="match status" value="1"/>
</dbReference>
<organism evidence="12 13">
    <name type="scientific">Rhizopogon vesiculosus</name>
    <dbReference type="NCBI Taxonomy" id="180088"/>
    <lineage>
        <taxon>Eukaryota</taxon>
        <taxon>Fungi</taxon>
        <taxon>Dikarya</taxon>
        <taxon>Basidiomycota</taxon>
        <taxon>Agaricomycotina</taxon>
        <taxon>Agaricomycetes</taxon>
        <taxon>Agaricomycetidae</taxon>
        <taxon>Boletales</taxon>
        <taxon>Suillineae</taxon>
        <taxon>Rhizopogonaceae</taxon>
        <taxon>Rhizopogon</taxon>
    </lineage>
</organism>
<reference evidence="12 13" key="1">
    <citation type="submission" date="2016-03" db="EMBL/GenBank/DDBJ databases">
        <title>Comparative genomics of the ectomycorrhizal sister species Rhizopogon vinicolor and Rhizopogon vesiculosus (Basidiomycota: Boletales) reveals a divergence of the mating type B locus.</title>
        <authorList>
            <person name="Mujic A.B."/>
            <person name="Kuo A."/>
            <person name="Tritt A."/>
            <person name="Lipzen A."/>
            <person name="Chen C."/>
            <person name="Johnson J."/>
            <person name="Sharma A."/>
            <person name="Barry K."/>
            <person name="Grigoriev I.V."/>
            <person name="Spatafora J.W."/>
        </authorList>
    </citation>
    <scope>NUCLEOTIDE SEQUENCE [LARGE SCALE GENOMIC DNA]</scope>
    <source>
        <strain evidence="12 13">AM-OR11-056</strain>
    </source>
</reference>
<dbReference type="InterPro" id="IPR035587">
    <property type="entry name" value="DUS-like_FMN-bd"/>
</dbReference>
<dbReference type="GO" id="GO:0050660">
    <property type="term" value="F:flavin adenine dinucleotide binding"/>
    <property type="evidence" value="ECO:0007669"/>
    <property type="project" value="InterPro"/>
</dbReference>
<feature type="compositionally biased region" description="Basic and acidic residues" evidence="9">
    <location>
        <begin position="44"/>
        <end position="56"/>
    </location>
</feature>
<comment type="catalytic activity">
    <reaction evidence="7">
        <text>a 5,6-dihydrouridine in mRNA + NAD(+) = a uridine in mRNA + NADH + H(+)</text>
        <dbReference type="Rhea" id="RHEA:69851"/>
        <dbReference type="Rhea" id="RHEA-COMP:14658"/>
        <dbReference type="Rhea" id="RHEA-COMP:17789"/>
        <dbReference type="ChEBI" id="CHEBI:15378"/>
        <dbReference type="ChEBI" id="CHEBI:57540"/>
        <dbReference type="ChEBI" id="CHEBI:57945"/>
        <dbReference type="ChEBI" id="CHEBI:65315"/>
        <dbReference type="ChEBI" id="CHEBI:74443"/>
    </reaction>
    <physiologicalReaction direction="right-to-left" evidence="7">
        <dbReference type="Rhea" id="RHEA:69853"/>
    </physiologicalReaction>
</comment>
<evidence type="ECO:0000256" key="5">
    <source>
        <dbReference type="ARBA" id="ARBA00022694"/>
    </source>
</evidence>
<keyword evidence="13" id="KW-1185">Reference proteome</keyword>
<feature type="region of interest" description="Disordered" evidence="9">
    <location>
        <begin position="645"/>
        <end position="671"/>
    </location>
</feature>
<dbReference type="Proteomes" id="UP000183567">
    <property type="component" value="Unassembled WGS sequence"/>
</dbReference>
<evidence type="ECO:0000256" key="6">
    <source>
        <dbReference type="ARBA" id="ARBA00023002"/>
    </source>
</evidence>
<dbReference type="PROSITE" id="PS01136">
    <property type="entry name" value="UPF0034"/>
    <property type="match status" value="1"/>
</dbReference>
<evidence type="ECO:0000256" key="9">
    <source>
        <dbReference type="SAM" id="MobiDB-lite"/>
    </source>
</evidence>
<gene>
    <name evidence="12" type="ORF">AZE42_09813</name>
</gene>
<feature type="domain" description="DUF7918" evidence="11">
    <location>
        <begin position="460"/>
        <end position="601"/>
    </location>
</feature>
<dbReference type="STRING" id="180088.A0A1J8Q3R2"/>
<dbReference type="Pfam" id="PF25534">
    <property type="entry name" value="DUF7918"/>
    <property type="match status" value="1"/>
</dbReference>
<dbReference type="InterPro" id="IPR013785">
    <property type="entry name" value="Aldolase_TIM"/>
</dbReference>
<evidence type="ECO:0000259" key="10">
    <source>
        <dbReference type="Pfam" id="PF01207"/>
    </source>
</evidence>
<dbReference type="AlphaFoldDB" id="A0A1J8Q3R2"/>
<feature type="compositionally biased region" description="Acidic residues" evidence="9">
    <location>
        <begin position="403"/>
        <end position="412"/>
    </location>
</feature>
<accession>A0A1J8Q3R2</accession>
<protein>
    <submittedName>
        <fullName evidence="12">Uncharacterized protein</fullName>
    </submittedName>
</protein>
<dbReference type="EMBL" id="LVVM01003563">
    <property type="protein sequence ID" value="OJA14603.1"/>
    <property type="molecule type" value="Genomic_DNA"/>
</dbReference>
<keyword evidence="3" id="KW-0288">FMN</keyword>
<dbReference type="Gene3D" id="3.20.20.70">
    <property type="entry name" value="Aldolase class I"/>
    <property type="match status" value="1"/>
</dbReference>
<name>A0A1J8Q3R2_9AGAM</name>
<dbReference type="OrthoDB" id="10262250at2759"/>
<keyword evidence="2" id="KW-0285">Flavoprotein</keyword>
<evidence type="ECO:0000256" key="2">
    <source>
        <dbReference type="ARBA" id="ARBA00022630"/>
    </source>
</evidence>
<dbReference type="InterPro" id="IPR018517">
    <property type="entry name" value="tRNA_hU_synthase_CS"/>
</dbReference>
<keyword evidence="5" id="KW-0819">tRNA processing</keyword>
<dbReference type="CDD" id="cd02801">
    <property type="entry name" value="DUS_like_FMN"/>
    <property type="match status" value="1"/>
</dbReference>
<dbReference type="PANTHER" id="PTHR45936">
    <property type="entry name" value="TRNA-DIHYDROURIDINE(20) SYNTHASE [NAD(P)+]-LIKE"/>
    <property type="match status" value="1"/>
</dbReference>
<evidence type="ECO:0000256" key="3">
    <source>
        <dbReference type="ARBA" id="ARBA00022643"/>
    </source>
</evidence>
<dbReference type="GO" id="GO:0005737">
    <property type="term" value="C:cytoplasm"/>
    <property type="evidence" value="ECO:0007669"/>
    <property type="project" value="TreeGrafter"/>
</dbReference>
<feature type="region of interest" description="Disordered" evidence="9">
    <location>
        <begin position="403"/>
        <end position="435"/>
    </location>
</feature>
<keyword evidence="6" id="KW-0560">Oxidoreductase</keyword>
<feature type="compositionally biased region" description="Basic and acidic residues" evidence="9">
    <location>
        <begin position="645"/>
        <end position="660"/>
    </location>
</feature>
<dbReference type="InterPro" id="IPR052582">
    <property type="entry name" value="tRNA-DUS-like"/>
</dbReference>
<comment type="cofactor">
    <cofactor evidence="1">
        <name>FMN</name>
        <dbReference type="ChEBI" id="CHEBI:58210"/>
    </cofactor>
</comment>
<keyword evidence="4" id="KW-0507">mRNA processing</keyword>
<feature type="region of interest" description="Disordered" evidence="9">
    <location>
        <begin position="33"/>
        <end position="56"/>
    </location>
</feature>
<evidence type="ECO:0000256" key="7">
    <source>
        <dbReference type="ARBA" id="ARBA00048342"/>
    </source>
</evidence>
<proteinExistence type="predicted"/>